<dbReference type="AlphaFoldDB" id="A0A517NKQ5"/>
<sequence>MIIRKLFCSAVVTLLCQDVCWSEDAMSVVADVCQDDAQVRVSCKLDHGSWRIGEKITATLSIENKGEAGVRVFDPLGRGRGKVGGMEVVQLELLDQNRQRIGNLFATEGGSAIPPSDGFWILLPKYGICRSQIRCYGAGYVPRTRFSKGRELPPGNYFLRLVVMKKFLLSNYENDRGNNDRLAESKIMPIKLTAQ</sequence>
<dbReference type="EMBL" id="CP036525">
    <property type="protein sequence ID" value="QDT07711.1"/>
    <property type="molecule type" value="Genomic_DNA"/>
</dbReference>
<accession>A0A517NKQ5</accession>
<proteinExistence type="predicted"/>
<dbReference type="Proteomes" id="UP000318538">
    <property type="component" value="Chromosome"/>
</dbReference>
<evidence type="ECO:0000313" key="1">
    <source>
        <dbReference type="EMBL" id="QDT07711.1"/>
    </source>
</evidence>
<name>A0A517NKQ5_9BACT</name>
<gene>
    <name evidence="1" type="ORF">K227x_61390</name>
</gene>
<protein>
    <submittedName>
        <fullName evidence="1">Uncharacterized protein</fullName>
    </submittedName>
</protein>
<reference evidence="1 2" key="1">
    <citation type="submission" date="2019-02" db="EMBL/GenBank/DDBJ databases">
        <title>Deep-cultivation of Planctomycetes and their phenomic and genomic characterization uncovers novel biology.</title>
        <authorList>
            <person name="Wiegand S."/>
            <person name="Jogler M."/>
            <person name="Boedeker C."/>
            <person name="Pinto D."/>
            <person name="Vollmers J."/>
            <person name="Rivas-Marin E."/>
            <person name="Kohn T."/>
            <person name="Peeters S.H."/>
            <person name="Heuer A."/>
            <person name="Rast P."/>
            <person name="Oberbeckmann S."/>
            <person name="Bunk B."/>
            <person name="Jeske O."/>
            <person name="Meyerdierks A."/>
            <person name="Storesund J.E."/>
            <person name="Kallscheuer N."/>
            <person name="Luecker S."/>
            <person name="Lage O.M."/>
            <person name="Pohl T."/>
            <person name="Merkel B.J."/>
            <person name="Hornburger P."/>
            <person name="Mueller R.-W."/>
            <person name="Bruemmer F."/>
            <person name="Labrenz M."/>
            <person name="Spormann A.M."/>
            <person name="Op den Camp H."/>
            <person name="Overmann J."/>
            <person name="Amann R."/>
            <person name="Jetten M.S.M."/>
            <person name="Mascher T."/>
            <person name="Medema M.H."/>
            <person name="Devos D.P."/>
            <person name="Kaster A.-K."/>
            <person name="Ovreas L."/>
            <person name="Rohde M."/>
            <person name="Galperin M.Y."/>
            <person name="Jogler C."/>
        </authorList>
    </citation>
    <scope>NUCLEOTIDE SEQUENCE [LARGE SCALE GENOMIC DNA]</scope>
    <source>
        <strain evidence="1 2">K22_7</strain>
    </source>
</reference>
<keyword evidence="2" id="KW-1185">Reference proteome</keyword>
<dbReference type="KEGG" id="rlc:K227x_61390"/>
<evidence type="ECO:0000313" key="2">
    <source>
        <dbReference type="Proteomes" id="UP000318538"/>
    </source>
</evidence>
<organism evidence="1 2">
    <name type="scientific">Rubripirellula lacrimiformis</name>
    <dbReference type="NCBI Taxonomy" id="1930273"/>
    <lineage>
        <taxon>Bacteria</taxon>
        <taxon>Pseudomonadati</taxon>
        <taxon>Planctomycetota</taxon>
        <taxon>Planctomycetia</taxon>
        <taxon>Pirellulales</taxon>
        <taxon>Pirellulaceae</taxon>
        <taxon>Rubripirellula</taxon>
    </lineage>
</organism>